<evidence type="ECO:0000313" key="3">
    <source>
        <dbReference type="EMBL" id="MFC5379268.1"/>
    </source>
</evidence>
<dbReference type="InterPro" id="IPR032466">
    <property type="entry name" value="Metal_Hydrolase"/>
</dbReference>
<dbReference type="Proteomes" id="UP001596122">
    <property type="component" value="Unassembled WGS sequence"/>
</dbReference>
<name>A0ABW0GH51_9MICO</name>
<protein>
    <submittedName>
        <fullName evidence="3">Amidohydrolase family protein</fullName>
    </submittedName>
</protein>
<reference evidence="4" key="1">
    <citation type="journal article" date="2019" name="Int. J. Syst. Evol. Microbiol.">
        <title>The Global Catalogue of Microorganisms (GCM) 10K type strain sequencing project: providing services to taxonomists for standard genome sequencing and annotation.</title>
        <authorList>
            <consortium name="The Broad Institute Genomics Platform"/>
            <consortium name="The Broad Institute Genome Sequencing Center for Infectious Disease"/>
            <person name="Wu L."/>
            <person name="Ma J."/>
        </authorList>
    </citation>
    <scope>NUCLEOTIDE SEQUENCE [LARGE SCALE GENOMIC DNA]</scope>
    <source>
        <strain evidence="4">CCUG 43114</strain>
    </source>
</reference>
<dbReference type="EMBL" id="JBHSLD010000001">
    <property type="protein sequence ID" value="MFC5379268.1"/>
    <property type="molecule type" value="Genomic_DNA"/>
</dbReference>
<evidence type="ECO:0000256" key="1">
    <source>
        <dbReference type="ARBA" id="ARBA00023239"/>
    </source>
</evidence>
<dbReference type="Pfam" id="PF04909">
    <property type="entry name" value="Amidohydro_2"/>
    <property type="match status" value="1"/>
</dbReference>
<gene>
    <name evidence="3" type="ORF">ACFPJ6_00540</name>
</gene>
<dbReference type="SUPFAM" id="SSF51556">
    <property type="entry name" value="Metallo-dependent hydrolases"/>
    <property type="match status" value="1"/>
</dbReference>
<accession>A0ABW0GH51</accession>
<feature type="domain" description="Amidohydrolase-related" evidence="2">
    <location>
        <begin position="13"/>
        <end position="322"/>
    </location>
</feature>
<dbReference type="InterPro" id="IPR032465">
    <property type="entry name" value="ACMSD"/>
</dbReference>
<organism evidence="3 4">
    <name type="scientific">Aquipuribacter nitratireducens</name>
    <dbReference type="NCBI Taxonomy" id="650104"/>
    <lineage>
        <taxon>Bacteria</taxon>
        <taxon>Bacillati</taxon>
        <taxon>Actinomycetota</taxon>
        <taxon>Actinomycetes</taxon>
        <taxon>Micrococcales</taxon>
        <taxon>Intrasporangiaceae</taxon>
        <taxon>Aquipuribacter</taxon>
    </lineage>
</organism>
<dbReference type="PANTHER" id="PTHR21240:SF28">
    <property type="entry name" value="ISO-OROTATE DECARBOXYLASE (EUROFUNG)"/>
    <property type="match status" value="1"/>
</dbReference>
<keyword evidence="1" id="KW-0456">Lyase</keyword>
<keyword evidence="4" id="KW-1185">Reference proteome</keyword>
<comment type="caution">
    <text evidence="3">The sequence shown here is derived from an EMBL/GenBank/DDBJ whole genome shotgun (WGS) entry which is preliminary data.</text>
</comment>
<proteinExistence type="predicted"/>
<dbReference type="Gene3D" id="3.20.20.140">
    <property type="entry name" value="Metal-dependent hydrolases"/>
    <property type="match status" value="1"/>
</dbReference>
<dbReference type="RefSeq" id="WP_340266661.1">
    <property type="nucleotide sequence ID" value="NZ_JBBEOG010000001.1"/>
</dbReference>
<evidence type="ECO:0000313" key="4">
    <source>
        <dbReference type="Proteomes" id="UP001596122"/>
    </source>
</evidence>
<dbReference type="InterPro" id="IPR006680">
    <property type="entry name" value="Amidohydro-rel"/>
</dbReference>
<sequence length="340" mass="34820">MPERLPPGRPPVVDTHAHLLPREVWHVPGVAGGVRDVDGWAHLGDFPMAVEVTALADVEVLLADMDRQGIDVRVVSPPPYAFQLGAPEAGAGQWCAEVTAALVRACRAAPHRLVPFGTVPVVDEAAAVSGVRSAVAAGARGIALPPLVGDVPVGEGAGRAALLAAAAAAVPVLLHPVQAPGPGLGRHYLRNLLGNPVETAVGVASLLFEELTGTPGLRVLAVHGGGCVPAVVGRWDHGWRVRPETGPALADAPSRLLRAHEVYADLLTHDPATAAATTRAFGAAHVVLGSDYPFDMGCVDPVGAARTAGADLAATSTNALRWLHGSAPAPRPHTPQEALA</sequence>
<dbReference type="PANTHER" id="PTHR21240">
    <property type="entry name" value="2-AMINO-3-CARBOXYLMUCONATE-6-SEMIALDEHYDE DECARBOXYLASE"/>
    <property type="match status" value="1"/>
</dbReference>
<evidence type="ECO:0000259" key="2">
    <source>
        <dbReference type="Pfam" id="PF04909"/>
    </source>
</evidence>